<dbReference type="RefSeq" id="WP_073171838.1">
    <property type="nucleotide sequence ID" value="NZ_FRDA01000019.1"/>
</dbReference>
<feature type="domain" description="Glycosyltransferase 2-like" evidence="5">
    <location>
        <begin position="5"/>
        <end position="161"/>
    </location>
</feature>
<accession>A0A1M7Q7K4</accession>
<protein>
    <submittedName>
        <fullName evidence="6">Dolichol-phosphate mannosyltransferase/apolipoprotein N-acyltransferase</fullName>
    </submittedName>
</protein>
<name>A0A1M7Q7K4_9PSED</name>
<dbReference type="OrthoDB" id="9811884at2"/>
<gene>
    <name evidence="6" type="ORF">SAMN05216593_11968</name>
</gene>
<evidence type="ECO:0000256" key="4">
    <source>
        <dbReference type="ARBA" id="ARBA00022679"/>
    </source>
</evidence>
<sequence length="285" mass="31476">MKTLVFFATYNEAGNVQSMIDRIAESTPHADILVVDDNSKDGTLDILESLTRPNLKVVVRPGKLGLGTAHLLAWKYAIHHGYDILVTMDGDHSHDPADIPHLINRLNDNTDLVIGSRYAKGGQCDYTGYRLRVSQAANLASRLLLGIKLSEFTTSFRAFRVNRLNAIDFDALVVGGYSFFLTVIVQAHRHGLRVAEHPIHFHERNAGVSKIPPLEIFRGMANLVRLACVTHLTRVSDAFDNSPLDCEQCSGDSSLMRIRSRTAGKHAKDEICLHCGDAKHGITAQ</sequence>
<dbReference type="STRING" id="1190415.SAMN05216593_11968"/>
<proteinExistence type="inferred from homology"/>
<dbReference type="AlphaFoldDB" id="A0A1M7Q7K4"/>
<dbReference type="InterPro" id="IPR039528">
    <property type="entry name" value="DPM1-like"/>
</dbReference>
<dbReference type="Pfam" id="PF00535">
    <property type="entry name" value="Glycos_transf_2"/>
    <property type="match status" value="1"/>
</dbReference>
<dbReference type="SUPFAM" id="SSF53448">
    <property type="entry name" value="Nucleotide-diphospho-sugar transferases"/>
    <property type="match status" value="1"/>
</dbReference>
<evidence type="ECO:0000256" key="3">
    <source>
        <dbReference type="ARBA" id="ARBA00022676"/>
    </source>
</evidence>
<dbReference type="PANTHER" id="PTHR43398:SF1">
    <property type="entry name" value="DOLICHOL-PHOSPHATE MANNOSYLTRANSFERASE SUBUNIT 1"/>
    <property type="match status" value="1"/>
</dbReference>
<keyword evidence="2" id="KW-0472">Membrane</keyword>
<keyword evidence="6" id="KW-0449">Lipoprotein</keyword>
<keyword evidence="4 6" id="KW-0808">Transferase</keyword>
<dbReference type="GO" id="GO:0016746">
    <property type="term" value="F:acyltransferase activity"/>
    <property type="evidence" value="ECO:0007669"/>
    <property type="project" value="UniProtKB-KW"/>
</dbReference>
<dbReference type="EMBL" id="FRDA01000019">
    <property type="protein sequence ID" value="SHN26483.1"/>
    <property type="molecule type" value="Genomic_DNA"/>
</dbReference>
<keyword evidence="6" id="KW-0012">Acyltransferase</keyword>
<evidence type="ECO:0000313" key="7">
    <source>
        <dbReference type="Proteomes" id="UP000183983"/>
    </source>
</evidence>
<keyword evidence="3 6" id="KW-0328">Glycosyltransferase</keyword>
<reference evidence="6 7" key="1">
    <citation type="submission" date="2016-11" db="EMBL/GenBank/DDBJ databases">
        <authorList>
            <person name="Jaros S."/>
            <person name="Januszkiewicz K."/>
            <person name="Wedrychowicz H."/>
        </authorList>
    </citation>
    <scope>NUCLEOTIDE SEQUENCE [LARGE SCALE GENOMIC DNA]</scope>
    <source>
        <strain evidence="6 7">LMG 26898</strain>
    </source>
</reference>
<evidence type="ECO:0000256" key="1">
    <source>
        <dbReference type="ARBA" id="ARBA00006739"/>
    </source>
</evidence>
<dbReference type="PANTHER" id="PTHR43398">
    <property type="entry name" value="DOLICHOL-PHOSPHATE MANNOSYLTRANSFERASE SUBUNIT 1"/>
    <property type="match status" value="1"/>
</dbReference>
<keyword evidence="2" id="KW-0997">Cell inner membrane</keyword>
<keyword evidence="2" id="KW-1003">Cell membrane</keyword>
<evidence type="ECO:0000313" key="6">
    <source>
        <dbReference type="EMBL" id="SHN26483.1"/>
    </source>
</evidence>
<dbReference type="GO" id="GO:0009247">
    <property type="term" value="P:glycolipid biosynthetic process"/>
    <property type="evidence" value="ECO:0007669"/>
    <property type="project" value="TreeGrafter"/>
</dbReference>
<dbReference type="Gene3D" id="3.90.550.10">
    <property type="entry name" value="Spore Coat Polysaccharide Biosynthesis Protein SpsA, Chain A"/>
    <property type="match status" value="1"/>
</dbReference>
<dbReference type="GO" id="GO:0004582">
    <property type="term" value="F:dolichyl-phosphate beta-D-mannosyltransferase activity"/>
    <property type="evidence" value="ECO:0007669"/>
    <property type="project" value="InterPro"/>
</dbReference>
<dbReference type="Proteomes" id="UP000183983">
    <property type="component" value="Unassembled WGS sequence"/>
</dbReference>
<dbReference type="InterPro" id="IPR029044">
    <property type="entry name" value="Nucleotide-diphossugar_trans"/>
</dbReference>
<dbReference type="InterPro" id="IPR001173">
    <property type="entry name" value="Glyco_trans_2-like"/>
</dbReference>
<organism evidence="6 7">
    <name type="scientific">Pseudomonas asturiensis</name>
    <dbReference type="NCBI Taxonomy" id="1190415"/>
    <lineage>
        <taxon>Bacteria</taxon>
        <taxon>Pseudomonadati</taxon>
        <taxon>Pseudomonadota</taxon>
        <taxon>Gammaproteobacteria</taxon>
        <taxon>Pseudomonadales</taxon>
        <taxon>Pseudomonadaceae</taxon>
        <taxon>Pseudomonas</taxon>
    </lineage>
</organism>
<evidence type="ECO:0000259" key="5">
    <source>
        <dbReference type="Pfam" id="PF00535"/>
    </source>
</evidence>
<dbReference type="GO" id="GO:0016020">
    <property type="term" value="C:membrane"/>
    <property type="evidence" value="ECO:0007669"/>
    <property type="project" value="GOC"/>
</dbReference>
<evidence type="ECO:0000256" key="2">
    <source>
        <dbReference type="ARBA" id="ARBA00022519"/>
    </source>
</evidence>
<comment type="similarity">
    <text evidence="1">Belongs to the glycosyltransferase 2 family.</text>
</comment>
<dbReference type="FunFam" id="3.90.550.10:FF:000122">
    <property type="entry name" value="Dolichol-phosphate mannosyltransferase subunit 1"/>
    <property type="match status" value="1"/>
</dbReference>
<dbReference type="CDD" id="cd06442">
    <property type="entry name" value="DPM1_like"/>
    <property type="match status" value="1"/>
</dbReference>